<protein>
    <submittedName>
        <fullName evidence="10">AGCS family alanine or glycine:cation symporter</fullName>
    </submittedName>
</protein>
<dbReference type="Gene3D" id="1.20.1740.10">
    <property type="entry name" value="Amino acid/polyamine transporter I"/>
    <property type="match status" value="1"/>
</dbReference>
<keyword evidence="3 9" id="KW-0813">Transport</keyword>
<dbReference type="AlphaFoldDB" id="A0A923E3X6"/>
<feature type="transmembrane region" description="Helical" evidence="9">
    <location>
        <begin position="103"/>
        <end position="123"/>
    </location>
</feature>
<evidence type="ECO:0000256" key="3">
    <source>
        <dbReference type="ARBA" id="ARBA00022448"/>
    </source>
</evidence>
<feature type="transmembrane region" description="Helical" evidence="9">
    <location>
        <begin position="253"/>
        <end position="273"/>
    </location>
</feature>
<feature type="transmembrane region" description="Helical" evidence="9">
    <location>
        <begin position="194"/>
        <end position="212"/>
    </location>
</feature>
<gene>
    <name evidence="10" type="ORF">HD592_000660</name>
</gene>
<accession>A0A923E3X6</accession>
<keyword evidence="6 9" id="KW-0769">Symport</keyword>
<evidence type="ECO:0000256" key="2">
    <source>
        <dbReference type="ARBA" id="ARBA00009261"/>
    </source>
</evidence>
<comment type="subcellular location">
    <subcellularLocation>
        <location evidence="1 9">Cell membrane</location>
        <topology evidence="1 9">Multi-pass membrane protein</topology>
    </subcellularLocation>
</comment>
<dbReference type="FunFam" id="1.20.1740.10:FF:000004">
    <property type="entry name" value="Sodium:alanine symporter family protein"/>
    <property type="match status" value="1"/>
</dbReference>
<evidence type="ECO:0000256" key="5">
    <source>
        <dbReference type="ARBA" id="ARBA00022692"/>
    </source>
</evidence>
<feature type="transmembrane region" description="Helical" evidence="9">
    <location>
        <begin position="400"/>
        <end position="420"/>
    </location>
</feature>
<evidence type="ECO:0000313" key="10">
    <source>
        <dbReference type="EMBL" id="MBB6334095.1"/>
    </source>
</evidence>
<dbReference type="PANTHER" id="PTHR30330:SF1">
    <property type="entry name" value="AMINO-ACID CARRIER PROTEIN ALST"/>
    <property type="match status" value="1"/>
</dbReference>
<comment type="similarity">
    <text evidence="2 9">Belongs to the alanine or glycine:cation symporter (AGCS) (TC 2.A.25) family.</text>
</comment>
<dbReference type="GO" id="GO:0005283">
    <property type="term" value="F:amino acid:sodium symporter activity"/>
    <property type="evidence" value="ECO:0007669"/>
    <property type="project" value="InterPro"/>
</dbReference>
<feature type="transmembrane region" description="Helical" evidence="9">
    <location>
        <begin position="219"/>
        <end position="241"/>
    </location>
</feature>
<name>A0A923E3X6_9ACTO</name>
<evidence type="ECO:0000256" key="1">
    <source>
        <dbReference type="ARBA" id="ARBA00004651"/>
    </source>
</evidence>
<dbReference type="Pfam" id="PF01235">
    <property type="entry name" value="Na_Ala_symp"/>
    <property type="match status" value="1"/>
</dbReference>
<feature type="transmembrane region" description="Helical" evidence="9">
    <location>
        <begin position="353"/>
        <end position="379"/>
    </location>
</feature>
<dbReference type="PRINTS" id="PR00175">
    <property type="entry name" value="NAALASMPORT"/>
</dbReference>
<organism evidence="10 11">
    <name type="scientific">Schaalia hyovaginalis</name>
    <dbReference type="NCBI Taxonomy" id="29316"/>
    <lineage>
        <taxon>Bacteria</taxon>
        <taxon>Bacillati</taxon>
        <taxon>Actinomycetota</taxon>
        <taxon>Actinomycetes</taxon>
        <taxon>Actinomycetales</taxon>
        <taxon>Actinomycetaceae</taxon>
        <taxon>Schaalia</taxon>
    </lineage>
</organism>
<comment type="caution">
    <text evidence="10">The sequence shown here is derived from an EMBL/GenBank/DDBJ whole genome shotgun (WGS) entry which is preliminary data.</text>
</comment>
<evidence type="ECO:0000256" key="6">
    <source>
        <dbReference type="ARBA" id="ARBA00022847"/>
    </source>
</evidence>
<reference evidence="10" key="1">
    <citation type="submission" date="2020-08" db="EMBL/GenBank/DDBJ databases">
        <title>Sequencing the genomes of 1000 actinobacteria strains.</title>
        <authorList>
            <person name="Klenk H.-P."/>
        </authorList>
    </citation>
    <scope>NUCLEOTIDE SEQUENCE</scope>
    <source>
        <strain evidence="10">DSM 10695</strain>
    </source>
</reference>
<dbReference type="GO" id="GO:0005886">
    <property type="term" value="C:plasma membrane"/>
    <property type="evidence" value="ECO:0007669"/>
    <property type="project" value="UniProtKB-SubCell"/>
</dbReference>
<feature type="transmembrane region" description="Helical" evidence="9">
    <location>
        <begin position="153"/>
        <end position="174"/>
    </location>
</feature>
<feature type="transmembrane region" description="Helical" evidence="9">
    <location>
        <begin position="313"/>
        <end position="333"/>
    </location>
</feature>
<sequence>MSSEPKTLSDIINGYLTLVSDALYTYILVILLIGAGLYFFIRSRALPLRMFSEAVRVVTEPPHEKDEVSSFRALMVSTASRVGIGNIAGVGTAIALGGAGAVFWMWVIATLGGASAFVESTLAQIYKKRGHGKDDHSIGGPAYYIQIALKQRWLAVVFAIALILTYMGGFNMLASFNVVDAFTQYSWFHASWTPYALGAVLAIAMAISIFGGTRRLTNVAGVLVPIMAVIYLIAGIIVIIFNYQNIPAMFSQIFKSAFDFQAIFGGFAGSAMMHGIKRGLYSNEAGVGSAPNAAATASVSHPVKQGLVQMLSVFIDTMVICTITAFVILSSGVQGSEELKGAPLVAQSMATALGGFAVPFTSFALLLFGFTTIIGNFYYAEVNLRFLAGDRQIPIWALQIFRTVASLLVFAGALLEFALAWNIGDILMGLMAFINLPVILILGKKAFDAANDYAKQRREGKDPVFHSADIGIAEKLDYWQ</sequence>
<keyword evidence="11" id="KW-1185">Reference proteome</keyword>
<feature type="transmembrane region" description="Helical" evidence="9">
    <location>
        <begin position="23"/>
        <end position="41"/>
    </location>
</feature>
<dbReference type="InterPro" id="IPR001463">
    <property type="entry name" value="Na/Ala_symport"/>
</dbReference>
<dbReference type="NCBIfam" id="TIGR00835">
    <property type="entry name" value="agcS"/>
    <property type="match status" value="1"/>
</dbReference>
<evidence type="ECO:0000256" key="4">
    <source>
        <dbReference type="ARBA" id="ARBA00022475"/>
    </source>
</evidence>
<keyword evidence="4 9" id="KW-1003">Cell membrane</keyword>
<keyword evidence="8 9" id="KW-0472">Membrane</keyword>
<feature type="transmembrane region" description="Helical" evidence="9">
    <location>
        <begin position="426"/>
        <end position="447"/>
    </location>
</feature>
<dbReference type="RefSeq" id="WP_184451857.1">
    <property type="nucleotide sequence ID" value="NZ_JACHMK010000001.1"/>
</dbReference>
<feature type="transmembrane region" description="Helical" evidence="9">
    <location>
        <begin position="73"/>
        <end position="97"/>
    </location>
</feature>
<evidence type="ECO:0000256" key="8">
    <source>
        <dbReference type="ARBA" id="ARBA00023136"/>
    </source>
</evidence>
<dbReference type="EMBL" id="JACHMK010000001">
    <property type="protein sequence ID" value="MBB6334095.1"/>
    <property type="molecule type" value="Genomic_DNA"/>
</dbReference>
<dbReference type="PANTHER" id="PTHR30330">
    <property type="entry name" value="AGSS FAMILY TRANSPORTER, SODIUM-ALANINE"/>
    <property type="match status" value="1"/>
</dbReference>
<dbReference type="Proteomes" id="UP000617426">
    <property type="component" value="Unassembled WGS sequence"/>
</dbReference>
<proteinExistence type="inferred from homology"/>
<evidence type="ECO:0000256" key="9">
    <source>
        <dbReference type="RuleBase" id="RU363064"/>
    </source>
</evidence>
<evidence type="ECO:0000256" key="7">
    <source>
        <dbReference type="ARBA" id="ARBA00022989"/>
    </source>
</evidence>
<keyword evidence="7 9" id="KW-1133">Transmembrane helix</keyword>
<keyword evidence="5 9" id="KW-0812">Transmembrane</keyword>
<evidence type="ECO:0000313" key="11">
    <source>
        <dbReference type="Proteomes" id="UP000617426"/>
    </source>
</evidence>